<accession>A0ABT9Y2N6</accession>
<evidence type="ECO:0000313" key="1">
    <source>
        <dbReference type="EMBL" id="MDQ0202073.1"/>
    </source>
</evidence>
<organism evidence="1 2">
    <name type="scientific">Neobacillus ginsengisoli</name>
    <dbReference type="NCBI Taxonomy" id="904295"/>
    <lineage>
        <taxon>Bacteria</taxon>
        <taxon>Bacillati</taxon>
        <taxon>Bacillota</taxon>
        <taxon>Bacilli</taxon>
        <taxon>Bacillales</taxon>
        <taxon>Bacillaceae</taxon>
        <taxon>Neobacillus</taxon>
    </lineage>
</organism>
<dbReference type="EMBL" id="JAUSTW010000016">
    <property type="protein sequence ID" value="MDQ0202073.1"/>
    <property type="molecule type" value="Genomic_DNA"/>
</dbReference>
<dbReference type="Pfam" id="PF11553">
    <property type="entry name" value="DUF3231"/>
    <property type="match status" value="1"/>
</dbReference>
<gene>
    <name evidence="1" type="ORF">J2S10_005302</name>
</gene>
<keyword evidence="2" id="KW-1185">Reference proteome</keyword>
<proteinExistence type="predicted"/>
<sequence>MNSAEAGNIYFNLAKTRLANGVSLEFSQVTKNKELRKYLETNIGNINKNFGIFSSLLLEDNLHVPQLLNTLVTNSTVAPI</sequence>
<reference evidence="1 2" key="1">
    <citation type="submission" date="2023-07" db="EMBL/GenBank/DDBJ databases">
        <title>Genomic Encyclopedia of Type Strains, Phase IV (KMG-IV): sequencing the most valuable type-strain genomes for metagenomic binning, comparative biology and taxonomic classification.</title>
        <authorList>
            <person name="Goeker M."/>
        </authorList>
    </citation>
    <scope>NUCLEOTIDE SEQUENCE [LARGE SCALE GENOMIC DNA]</scope>
    <source>
        <strain evidence="1 2">DSM 27594</strain>
    </source>
</reference>
<name>A0ABT9Y2N6_9BACI</name>
<comment type="caution">
    <text evidence="1">The sequence shown here is derived from an EMBL/GenBank/DDBJ whole genome shotgun (WGS) entry which is preliminary data.</text>
</comment>
<dbReference type="InterPro" id="IPR012347">
    <property type="entry name" value="Ferritin-like"/>
</dbReference>
<dbReference type="Proteomes" id="UP001224122">
    <property type="component" value="Unassembled WGS sequence"/>
</dbReference>
<evidence type="ECO:0000313" key="2">
    <source>
        <dbReference type="Proteomes" id="UP001224122"/>
    </source>
</evidence>
<dbReference type="InterPro" id="IPR021617">
    <property type="entry name" value="DUF3231"/>
</dbReference>
<protein>
    <submittedName>
        <fullName evidence="1">Uncharacterized protein</fullName>
    </submittedName>
</protein>
<dbReference type="Gene3D" id="1.20.1260.10">
    <property type="match status" value="1"/>
</dbReference>